<dbReference type="EMBL" id="JASCZI010271914">
    <property type="protein sequence ID" value="MED6217473.1"/>
    <property type="molecule type" value="Genomic_DNA"/>
</dbReference>
<gene>
    <name evidence="1" type="ORF">PIB30_018109</name>
</gene>
<protein>
    <submittedName>
        <fullName evidence="1">Uncharacterized protein</fullName>
    </submittedName>
</protein>
<evidence type="ECO:0000313" key="2">
    <source>
        <dbReference type="Proteomes" id="UP001341840"/>
    </source>
</evidence>
<reference evidence="1 2" key="1">
    <citation type="journal article" date="2023" name="Plants (Basel)">
        <title>Bridging the Gap: Combining Genomics and Transcriptomics Approaches to Understand Stylosanthes scabra, an Orphan Legume from the Brazilian Caatinga.</title>
        <authorList>
            <person name="Ferreira-Neto J.R.C."/>
            <person name="da Silva M.D."/>
            <person name="Binneck E."/>
            <person name="de Melo N.F."/>
            <person name="da Silva R.H."/>
            <person name="de Melo A.L.T.M."/>
            <person name="Pandolfi V."/>
            <person name="Bustamante F.O."/>
            <person name="Brasileiro-Vidal A.C."/>
            <person name="Benko-Iseppon A.M."/>
        </authorList>
    </citation>
    <scope>NUCLEOTIDE SEQUENCE [LARGE SCALE GENOMIC DNA]</scope>
    <source>
        <tissue evidence="1">Leaves</tissue>
    </source>
</reference>
<evidence type="ECO:0000313" key="1">
    <source>
        <dbReference type="EMBL" id="MED6217473.1"/>
    </source>
</evidence>
<proteinExistence type="predicted"/>
<organism evidence="1 2">
    <name type="scientific">Stylosanthes scabra</name>
    <dbReference type="NCBI Taxonomy" id="79078"/>
    <lineage>
        <taxon>Eukaryota</taxon>
        <taxon>Viridiplantae</taxon>
        <taxon>Streptophyta</taxon>
        <taxon>Embryophyta</taxon>
        <taxon>Tracheophyta</taxon>
        <taxon>Spermatophyta</taxon>
        <taxon>Magnoliopsida</taxon>
        <taxon>eudicotyledons</taxon>
        <taxon>Gunneridae</taxon>
        <taxon>Pentapetalae</taxon>
        <taxon>rosids</taxon>
        <taxon>fabids</taxon>
        <taxon>Fabales</taxon>
        <taxon>Fabaceae</taxon>
        <taxon>Papilionoideae</taxon>
        <taxon>50 kb inversion clade</taxon>
        <taxon>dalbergioids sensu lato</taxon>
        <taxon>Dalbergieae</taxon>
        <taxon>Pterocarpus clade</taxon>
        <taxon>Stylosanthes</taxon>
    </lineage>
</organism>
<keyword evidence="2" id="KW-1185">Reference proteome</keyword>
<dbReference type="Proteomes" id="UP001341840">
    <property type="component" value="Unassembled WGS sequence"/>
</dbReference>
<name>A0ABU6Z8B1_9FABA</name>
<accession>A0ABU6Z8B1</accession>
<comment type="caution">
    <text evidence="1">The sequence shown here is derived from an EMBL/GenBank/DDBJ whole genome shotgun (WGS) entry which is preliminary data.</text>
</comment>
<sequence length="107" mass="11418">MGNSYRIDCSNMTPSKLSRITPAPPEVVLEELSTCNFHLMSQLVSLSGIVVSAKKSDIACALIAALDGLVGSDDNGVALEVLSESSCRDKECVCQFLNLCVSEFSLM</sequence>